<evidence type="ECO:0000313" key="1">
    <source>
        <dbReference type="EMBL" id="KAK3044371.1"/>
    </source>
</evidence>
<keyword evidence="2" id="KW-1185">Reference proteome</keyword>
<feature type="non-terminal residue" evidence="1">
    <location>
        <position position="335"/>
    </location>
</feature>
<gene>
    <name evidence="1" type="ORF">LTS18_001460</name>
</gene>
<sequence>MPAVKANIQGTWRKAPDTHHLAVVPGAISTHKAPGRQLNSSVTQWSAVPASHNCHQAATIFSSRFYVPHYFQEAWSKHKRVSPNDQHFFETFNWALTKVSQMPGLDQWMEIGVPFTNEVCERCAPMLPRLQWSITKQGTRNVMSGREDAKQAGNYEGAMKRRPDVWQLDVLVDDDDIAYIEIGLNILSMVHRASSRLQRTFMGEVSRLHWRLDTNYVAPSKGSFPSLRLTSNLRDAEHPQIPQMIYALRKEQRRSLTWMRQQESSSVKPFTLEEIEEARIPSLRWRAECRAQKDIVVKGGVLADQVSYGKTVTTLALIEAEFQDKSFTGILNEMQ</sequence>
<name>A0ACC3CTN7_9PEZI</name>
<evidence type="ECO:0000313" key="2">
    <source>
        <dbReference type="Proteomes" id="UP001186974"/>
    </source>
</evidence>
<organism evidence="1 2">
    <name type="scientific">Coniosporium uncinatum</name>
    <dbReference type="NCBI Taxonomy" id="93489"/>
    <lineage>
        <taxon>Eukaryota</taxon>
        <taxon>Fungi</taxon>
        <taxon>Dikarya</taxon>
        <taxon>Ascomycota</taxon>
        <taxon>Pezizomycotina</taxon>
        <taxon>Dothideomycetes</taxon>
        <taxon>Dothideomycetes incertae sedis</taxon>
        <taxon>Coniosporium</taxon>
    </lineage>
</organism>
<accession>A0ACC3CTN7</accession>
<proteinExistence type="predicted"/>
<dbReference type="EMBL" id="JAWDJW010012034">
    <property type="protein sequence ID" value="KAK3044371.1"/>
    <property type="molecule type" value="Genomic_DNA"/>
</dbReference>
<reference evidence="1" key="1">
    <citation type="submission" date="2024-09" db="EMBL/GenBank/DDBJ databases">
        <title>Black Yeasts Isolated from many extreme environments.</title>
        <authorList>
            <person name="Coleine C."/>
            <person name="Stajich J.E."/>
            <person name="Selbmann L."/>
        </authorList>
    </citation>
    <scope>NUCLEOTIDE SEQUENCE</scope>
    <source>
        <strain evidence="1">CCFEE 5737</strain>
    </source>
</reference>
<comment type="caution">
    <text evidence="1">The sequence shown here is derived from an EMBL/GenBank/DDBJ whole genome shotgun (WGS) entry which is preliminary data.</text>
</comment>
<dbReference type="Proteomes" id="UP001186974">
    <property type="component" value="Unassembled WGS sequence"/>
</dbReference>
<protein>
    <submittedName>
        <fullName evidence="1">Uncharacterized protein</fullName>
    </submittedName>
</protein>